<comment type="caution">
    <text evidence="1">The sequence shown here is derived from an EMBL/GenBank/DDBJ whole genome shotgun (WGS) entry which is preliminary data.</text>
</comment>
<evidence type="ECO:0000313" key="1">
    <source>
        <dbReference type="EMBL" id="KAG2543708.1"/>
    </source>
</evidence>
<keyword evidence="2" id="KW-1185">Reference proteome</keyword>
<organism evidence="1 2">
    <name type="scientific">Panicum virgatum</name>
    <name type="common">Blackwell switchgrass</name>
    <dbReference type="NCBI Taxonomy" id="38727"/>
    <lineage>
        <taxon>Eukaryota</taxon>
        <taxon>Viridiplantae</taxon>
        <taxon>Streptophyta</taxon>
        <taxon>Embryophyta</taxon>
        <taxon>Tracheophyta</taxon>
        <taxon>Spermatophyta</taxon>
        <taxon>Magnoliopsida</taxon>
        <taxon>Liliopsida</taxon>
        <taxon>Poales</taxon>
        <taxon>Poaceae</taxon>
        <taxon>PACMAD clade</taxon>
        <taxon>Panicoideae</taxon>
        <taxon>Panicodae</taxon>
        <taxon>Paniceae</taxon>
        <taxon>Panicinae</taxon>
        <taxon>Panicum</taxon>
        <taxon>Panicum sect. Hiantes</taxon>
    </lineage>
</organism>
<sequence>MRARARGWCGEVLEACAFRYSVTAFPGDFAVGGGAPGGRARGGLCWCCNGSHALPPPMPFGGCGWCILPSCGGAASARRAGGRGSGRVMCAVRGIVARTGTAHQWAHGARGPRFTGAVDALRCVSCVIRAAAEAPTTTGDGGWGRPDG</sequence>
<dbReference type="EMBL" id="CM029054">
    <property type="protein sequence ID" value="KAG2543708.1"/>
    <property type="molecule type" value="Genomic_DNA"/>
</dbReference>
<dbReference type="Proteomes" id="UP000823388">
    <property type="component" value="Chromosome 9N"/>
</dbReference>
<reference evidence="1" key="1">
    <citation type="submission" date="2020-05" db="EMBL/GenBank/DDBJ databases">
        <title>WGS assembly of Panicum virgatum.</title>
        <authorList>
            <person name="Lovell J.T."/>
            <person name="Jenkins J."/>
            <person name="Shu S."/>
            <person name="Juenger T.E."/>
            <person name="Schmutz J."/>
        </authorList>
    </citation>
    <scope>NUCLEOTIDE SEQUENCE</scope>
    <source>
        <strain evidence="1">AP13</strain>
    </source>
</reference>
<accession>A0A8T0N4E5</accession>
<evidence type="ECO:0000313" key="2">
    <source>
        <dbReference type="Proteomes" id="UP000823388"/>
    </source>
</evidence>
<gene>
    <name evidence="1" type="ORF">PVAP13_9NG768254</name>
</gene>
<dbReference type="AlphaFoldDB" id="A0A8T0N4E5"/>
<name>A0A8T0N4E5_PANVG</name>
<proteinExistence type="predicted"/>
<protein>
    <submittedName>
        <fullName evidence="1">Uncharacterized protein</fullName>
    </submittedName>
</protein>